<evidence type="ECO:0000256" key="1">
    <source>
        <dbReference type="ARBA" id="ARBA00004571"/>
    </source>
</evidence>
<dbReference type="EMBL" id="AP014546">
    <property type="protein sequence ID" value="BBB30687.1"/>
    <property type="molecule type" value="Genomic_DNA"/>
</dbReference>
<keyword evidence="10 12" id="KW-0472">Membrane</keyword>
<keyword evidence="3 12" id="KW-1134">Transmembrane beta strand</keyword>
<evidence type="ECO:0000256" key="9">
    <source>
        <dbReference type="ARBA" id="ARBA00023077"/>
    </source>
</evidence>
<keyword evidence="5 12" id="KW-0812">Transmembrane</keyword>
<keyword evidence="4" id="KW-0410">Iron transport</keyword>
<keyword evidence="11 12" id="KW-0998">Cell outer membrane</keyword>
<feature type="domain" description="TonB-dependent receptor-like beta-barrel" evidence="16">
    <location>
        <begin position="181"/>
        <end position="607"/>
    </location>
</feature>
<comment type="similarity">
    <text evidence="12 14">Belongs to the TonB-dependent receptor family.</text>
</comment>
<evidence type="ECO:0000256" key="14">
    <source>
        <dbReference type="RuleBase" id="RU003357"/>
    </source>
</evidence>
<evidence type="ECO:0000256" key="8">
    <source>
        <dbReference type="ARBA" id="ARBA00023065"/>
    </source>
</evidence>
<evidence type="ECO:0000256" key="4">
    <source>
        <dbReference type="ARBA" id="ARBA00022496"/>
    </source>
</evidence>
<evidence type="ECO:0000256" key="5">
    <source>
        <dbReference type="ARBA" id="ARBA00022692"/>
    </source>
</evidence>
<evidence type="ECO:0000256" key="7">
    <source>
        <dbReference type="ARBA" id="ARBA00023004"/>
    </source>
</evidence>
<dbReference type="Proteomes" id="UP000595332">
    <property type="component" value="Chromosome"/>
</dbReference>
<name>A0A7R6PQD6_9GAMM</name>
<evidence type="ECO:0000256" key="12">
    <source>
        <dbReference type="PROSITE-ProRule" id="PRU01360"/>
    </source>
</evidence>
<reference evidence="18 19" key="1">
    <citation type="journal article" date="2008" name="Int. J. Syst. Evol. Microbiol.">
        <title>Neptunomonas japonica sp. nov., an Osedax japonicus symbiont-like bacterium isolated from sediment adjacent to sperm whale carcasses off Kagoshima, Japan.</title>
        <authorList>
            <person name="Miyazaki M."/>
            <person name="Nogi Y."/>
            <person name="Fujiwara Y."/>
            <person name="Kawato M."/>
            <person name="Kubokawa K."/>
            <person name="Horikoshi K."/>
        </authorList>
    </citation>
    <scope>NUCLEOTIDE SEQUENCE [LARGE SCALE GENOMIC DNA]</scope>
    <source>
        <strain evidence="18 19">JAMM 1380</strain>
    </source>
</reference>
<evidence type="ECO:0000256" key="13">
    <source>
        <dbReference type="PROSITE-ProRule" id="PRU10144"/>
    </source>
</evidence>
<evidence type="ECO:0000313" key="18">
    <source>
        <dbReference type="EMBL" id="BBB30687.1"/>
    </source>
</evidence>
<comment type="subcellular location">
    <subcellularLocation>
        <location evidence="1 12">Cell outer membrane</location>
        <topology evidence="1 12">Multi-pass membrane protein</topology>
    </subcellularLocation>
</comment>
<evidence type="ECO:0000313" key="19">
    <source>
        <dbReference type="Proteomes" id="UP000595332"/>
    </source>
</evidence>
<evidence type="ECO:0000259" key="17">
    <source>
        <dbReference type="Pfam" id="PF07715"/>
    </source>
</evidence>
<dbReference type="SUPFAM" id="SSF56935">
    <property type="entry name" value="Porins"/>
    <property type="match status" value="1"/>
</dbReference>
<keyword evidence="19" id="KW-1185">Reference proteome</keyword>
<feature type="chain" id="PRO_5032481912" evidence="15">
    <location>
        <begin position="23"/>
        <end position="641"/>
    </location>
</feature>
<feature type="signal peptide" evidence="15">
    <location>
        <begin position="1"/>
        <end position="22"/>
    </location>
</feature>
<evidence type="ECO:0000256" key="6">
    <source>
        <dbReference type="ARBA" id="ARBA00022729"/>
    </source>
</evidence>
<dbReference type="InterPro" id="IPR012910">
    <property type="entry name" value="Plug_dom"/>
</dbReference>
<feature type="domain" description="TonB-dependent receptor plug" evidence="17">
    <location>
        <begin position="46"/>
        <end position="153"/>
    </location>
</feature>
<organism evidence="18 19">
    <name type="scientific">Neptunomonas japonica JAMM 1380</name>
    <dbReference type="NCBI Taxonomy" id="1441457"/>
    <lineage>
        <taxon>Bacteria</taxon>
        <taxon>Pseudomonadati</taxon>
        <taxon>Pseudomonadota</taxon>
        <taxon>Gammaproteobacteria</taxon>
        <taxon>Oceanospirillales</taxon>
        <taxon>Oceanospirillaceae</taxon>
        <taxon>Neptunomonas</taxon>
    </lineage>
</organism>
<evidence type="ECO:0000256" key="15">
    <source>
        <dbReference type="SAM" id="SignalP"/>
    </source>
</evidence>
<dbReference type="PANTHER" id="PTHR32552:SF68">
    <property type="entry name" value="FERRICHROME OUTER MEMBRANE TRANSPORTER_PHAGE RECEPTOR"/>
    <property type="match status" value="1"/>
</dbReference>
<protein>
    <submittedName>
        <fullName evidence="18">Iron complex outermembrane recepter protein</fullName>
    </submittedName>
</protein>
<dbReference type="Gene3D" id="2.40.170.20">
    <property type="entry name" value="TonB-dependent receptor, beta-barrel domain"/>
    <property type="match status" value="1"/>
</dbReference>
<evidence type="ECO:0000256" key="11">
    <source>
        <dbReference type="ARBA" id="ARBA00023237"/>
    </source>
</evidence>
<keyword evidence="6 15" id="KW-0732">Signal</keyword>
<dbReference type="InterPro" id="IPR037066">
    <property type="entry name" value="Plug_dom_sf"/>
</dbReference>
<evidence type="ECO:0000259" key="16">
    <source>
        <dbReference type="Pfam" id="PF00593"/>
    </source>
</evidence>
<dbReference type="InterPro" id="IPR039426">
    <property type="entry name" value="TonB-dep_rcpt-like"/>
</dbReference>
<dbReference type="Pfam" id="PF00593">
    <property type="entry name" value="TonB_dep_Rec_b-barrel"/>
    <property type="match status" value="1"/>
</dbReference>
<gene>
    <name evidence="18" type="ORF">NEJAP_2744</name>
</gene>
<dbReference type="PROSITE" id="PS01156">
    <property type="entry name" value="TONB_DEPENDENT_REC_2"/>
    <property type="match status" value="1"/>
</dbReference>
<keyword evidence="8" id="KW-0406">Ion transport</keyword>
<dbReference type="CDD" id="cd01347">
    <property type="entry name" value="ligand_gated_channel"/>
    <property type="match status" value="1"/>
</dbReference>
<dbReference type="GO" id="GO:0009279">
    <property type="term" value="C:cell outer membrane"/>
    <property type="evidence" value="ECO:0007669"/>
    <property type="project" value="UniProtKB-SubCell"/>
</dbReference>
<dbReference type="GO" id="GO:0015344">
    <property type="term" value="F:siderophore uptake transmembrane transporter activity"/>
    <property type="evidence" value="ECO:0007669"/>
    <property type="project" value="TreeGrafter"/>
</dbReference>
<keyword evidence="7" id="KW-0408">Iron</keyword>
<dbReference type="PANTHER" id="PTHR32552">
    <property type="entry name" value="FERRICHROME IRON RECEPTOR-RELATED"/>
    <property type="match status" value="1"/>
</dbReference>
<proteinExistence type="inferred from homology"/>
<sequence length="641" mass="70992">MYRLTPMLAVVALANMPSISFASSITNQPLHITVSGTRSLLSEEMSGKSVNVITHQQISASGAANIFEALRSSGAVQITQNYTGNSNDGVVSMRGFGENTSQNVLILVNGRPLNNPTLEAPDLSIISLNNVDRIEVLQGSAGVLYGQNAVGGVINIITRSIEGSNAQIQLSMGSYDTAKFSVGFDQRYDNGLGVRVNANRNTSHGYRDNSDTEYGRVNAGLSYRYNTGEIGISHQVIHDNQRLPGSLSDYQALTKPQATNTPNDFFNADVIVNEITLSQSASEHFSLNAELSQRDSNGKGYLYGSNSRQDTRVNSFTPRISAHLPTLHGDTILTTGYDYRGSDFQANNALGTTNSRQVSHALYAQVIHPISAQVFATFGARDTRIKDSNRVSNSDHSDSAFVKEFAINWRPKSNHQFFLRRDENVRFAAIEENGYTLPNISFLKPQKGTSWELGWKGRYQQTKLMLNLYRLELNNEILFDSAANGGWGANLNLDRSLRRGVILSVEHALMQNINIGGTYTYTDSELLAGSFKGNEVPFVAQHTLNLFVNYRFNQQWNLYLDGQYTGERYLAGDDANTLSKTDSIVLMNASLKWQHNHWTSQLTVNNLFNEKYDAYVGSSFGSAYHYPAPERNLLFNVGYSF</sequence>
<dbReference type="InterPro" id="IPR010917">
    <property type="entry name" value="TonB_rcpt_CS"/>
</dbReference>
<dbReference type="Pfam" id="PF07715">
    <property type="entry name" value="Plug"/>
    <property type="match status" value="1"/>
</dbReference>
<dbReference type="PROSITE" id="PS52016">
    <property type="entry name" value="TONB_DEPENDENT_REC_3"/>
    <property type="match status" value="1"/>
</dbReference>
<dbReference type="Gene3D" id="2.170.130.10">
    <property type="entry name" value="TonB-dependent receptor, plug domain"/>
    <property type="match status" value="1"/>
</dbReference>
<accession>A0A7R6PQD6</accession>
<dbReference type="AlphaFoldDB" id="A0A7R6PQD6"/>
<keyword evidence="9 14" id="KW-0798">TonB box</keyword>
<dbReference type="InterPro" id="IPR000531">
    <property type="entry name" value="Beta-barrel_TonB"/>
</dbReference>
<keyword evidence="2 12" id="KW-0813">Transport</keyword>
<dbReference type="RefSeq" id="WP_201347850.1">
    <property type="nucleotide sequence ID" value="NZ_AP014546.1"/>
</dbReference>
<feature type="short sequence motif" description="TonB C-terminal box" evidence="13">
    <location>
        <begin position="624"/>
        <end position="641"/>
    </location>
</feature>
<dbReference type="InterPro" id="IPR036942">
    <property type="entry name" value="Beta-barrel_TonB_sf"/>
</dbReference>
<evidence type="ECO:0000256" key="10">
    <source>
        <dbReference type="ARBA" id="ARBA00023136"/>
    </source>
</evidence>
<evidence type="ECO:0000256" key="2">
    <source>
        <dbReference type="ARBA" id="ARBA00022448"/>
    </source>
</evidence>
<evidence type="ECO:0000256" key="3">
    <source>
        <dbReference type="ARBA" id="ARBA00022452"/>
    </source>
</evidence>
<dbReference type="KEGG" id="njp:NEJAP_2744"/>